<dbReference type="EMBL" id="JBHRXZ010000022">
    <property type="protein sequence ID" value="MFC3608578.1"/>
    <property type="molecule type" value="Genomic_DNA"/>
</dbReference>
<organism evidence="2 3">
    <name type="scientific">Stutzerimonas tarimensis</name>
    <dbReference type="NCBI Taxonomy" id="1507735"/>
    <lineage>
        <taxon>Bacteria</taxon>
        <taxon>Pseudomonadati</taxon>
        <taxon>Pseudomonadota</taxon>
        <taxon>Gammaproteobacteria</taxon>
        <taxon>Pseudomonadales</taxon>
        <taxon>Pseudomonadaceae</taxon>
        <taxon>Stutzerimonas</taxon>
    </lineage>
</organism>
<comment type="caution">
    <text evidence="2">The sequence shown here is derived from an EMBL/GenBank/DDBJ whole genome shotgun (WGS) entry which is preliminary data.</text>
</comment>
<dbReference type="Pfam" id="PF09557">
    <property type="entry name" value="DUF2382"/>
    <property type="match status" value="1"/>
</dbReference>
<evidence type="ECO:0000259" key="1">
    <source>
        <dbReference type="Pfam" id="PF09557"/>
    </source>
</evidence>
<accession>A0ABV7T6V3</accession>
<feature type="domain" description="DUF2382" evidence="1">
    <location>
        <begin position="176"/>
        <end position="286"/>
    </location>
</feature>
<dbReference type="RefSeq" id="WP_386365233.1">
    <property type="nucleotide sequence ID" value="NZ_JBHRXZ010000022.1"/>
</dbReference>
<protein>
    <submittedName>
        <fullName evidence="2">YsnF/AvaK domain-containing protein</fullName>
    </submittedName>
</protein>
<proteinExistence type="predicted"/>
<keyword evidence="3" id="KW-1185">Reference proteome</keyword>
<dbReference type="InterPro" id="IPR019060">
    <property type="entry name" value="DUF2382"/>
</dbReference>
<dbReference type="Proteomes" id="UP001595630">
    <property type="component" value="Unassembled WGS sequence"/>
</dbReference>
<reference evidence="3" key="1">
    <citation type="journal article" date="2019" name="Int. J. Syst. Evol. Microbiol.">
        <title>The Global Catalogue of Microorganisms (GCM) 10K type strain sequencing project: providing services to taxonomists for standard genome sequencing and annotation.</title>
        <authorList>
            <consortium name="The Broad Institute Genomics Platform"/>
            <consortium name="The Broad Institute Genome Sequencing Center for Infectious Disease"/>
            <person name="Wu L."/>
            <person name="Ma J."/>
        </authorList>
    </citation>
    <scope>NUCLEOTIDE SEQUENCE [LARGE SCALE GENOMIC DNA]</scope>
    <source>
        <strain evidence="3">KCTC 42447</strain>
    </source>
</reference>
<sequence length="303" mass="32933">MKHTLVAAFDNYSEAEIVKTELMSKGISQTDISLAASNTADATGDTLTGTRSEAREVEMGGSRDDETVGDKISDFFKSLFGNDSTDSRYADSYPEAVRRGSTVMTVVVDDALEDEVVDIMERNGAFDIDERSASWSDDASGTPTAFDASAGMGTDSAVNTGMTTGGGISGGTGKSIPVMEEELKVGKRERNNGRVRVVSHITERPVEETVSLREKHADIQRTPVDRAASPDELSNFKEGSFEIQETAEEPVVEKTARVVEEVRVGTETTQHEETIRDNVRKTDVDIERDGTGRLDDGLTEKKY</sequence>
<gene>
    <name evidence="2" type="ORF">ACFOMF_12390</name>
</gene>
<name>A0ABV7T6V3_9GAMM</name>
<evidence type="ECO:0000313" key="2">
    <source>
        <dbReference type="EMBL" id="MFC3608578.1"/>
    </source>
</evidence>
<evidence type="ECO:0000313" key="3">
    <source>
        <dbReference type="Proteomes" id="UP001595630"/>
    </source>
</evidence>